<dbReference type="Gene3D" id="3.90.550.10">
    <property type="entry name" value="Spore Coat Polysaccharide Biosynthesis Protein SpsA, Chain A"/>
    <property type="match status" value="1"/>
</dbReference>
<organism evidence="1">
    <name type="scientific">marine sediment metagenome</name>
    <dbReference type="NCBI Taxonomy" id="412755"/>
    <lineage>
        <taxon>unclassified sequences</taxon>
        <taxon>metagenomes</taxon>
        <taxon>ecological metagenomes</taxon>
    </lineage>
</organism>
<dbReference type="InterPro" id="IPR029044">
    <property type="entry name" value="Nucleotide-diphossugar_trans"/>
</dbReference>
<dbReference type="InterPro" id="IPR003329">
    <property type="entry name" value="Cytidylyl_trans"/>
</dbReference>
<reference evidence="1" key="1">
    <citation type="journal article" date="2015" name="Nature">
        <title>Complex archaea that bridge the gap between prokaryotes and eukaryotes.</title>
        <authorList>
            <person name="Spang A."/>
            <person name="Saw J.H."/>
            <person name="Jorgensen S.L."/>
            <person name="Zaremba-Niedzwiedzka K."/>
            <person name="Martijn J."/>
            <person name="Lind A.E."/>
            <person name="van Eijk R."/>
            <person name="Schleper C."/>
            <person name="Guy L."/>
            <person name="Ettema T.J."/>
        </authorList>
    </citation>
    <scope>NUCLEOTIDE SEQUENCE</scope>
</reference>
<gene>
    <name evidence="1" type="ORF">LCGC14_3138420</name>
</gene>
<evidence type="ECO:0000313" key="1">
    <source>
        <dbReference type="EMBL" id="KKK49105.1"/>
    </source>
</evidence>
<sequence length="232" mass="26510">MLLARGGSSFKDKNLKEICGHSLIYWVIKAVKESGIFDEIVVNSDSETIIAEARRYGARTYEYTRPPELATEQSKVKEAIADMIYFLEICDKRWDYMFLCTPPTPLMTGEDIFLAASSMLDLKMPMVVSVTPTKSPYIGKIVSGLLLEDFGKHWNETRQDLADERPYYLNAAIYIGEWRIFKNKENYYPAAAFVMPRERSVDIDTPAELELAQILLKERLDSAQSKSLPENI</sequence>
<dbReference type="PANTHER" id="PTHR21485:SF6">
    <property type="entry name" value="N-ACYLNEURAMINATE CYTIDYLYLTRANSFERASE-RELATED"/>
    <property type="match status" value="1"/>
</dbReference>
<dbReference type="InterPro" id="IPR050793">
    <property type="entry name" value="CMP-NeuNAc_synthase"/>
</dbReference>
<evidence type="ECO:0008006" key="2">
    <source>
        <dbReference type="Google" id="ProtNLM"/>
    </source>
</evidence>
<dbReference type="AlphaFoldDB" id="A0A0F8WLJ4"/>
<protein>
    <recommendedName>
        <fullName evidence="2">CMP-N-acetylneuraminic acid synthetase</fullName>
    </recommendedName>
</protein>
<proteinExistence type="predicted"/>
<dbReference type="EMBL" id="LAZR01068724">
    <property type="protein sequence ID" value="KKK49105.1"/>
    <property type="molecule type" value="Genomic_DNA"/>
</dbReference>
<accession>A0A0F8WLJ4</accession>
<dbReference type="PANTHER" id="PTHR21485">
    <property type="entry name" value="HAD SUPERFAMILY MEMBERS CMAS AND KDSC"/>
    <property type="match status" value="1"/>
</dbReference>
<dbReference type="SUPFAM" id="SSF53448">
    <property type="entry name" value="Nucleotide-diphospho-sugar transferases"/>
    <property type="match status" value="1"/>
</dbReference>
<dbReference type="CDD" id="cd02513">
    <property type="entry name" value="CMP-NeuAc_Synthase"/>
    <property type="match status" value="1"/>
</dbReference>
<dbReference type="GO" id="GO:0008781">
    <property type="term" value="F:N-acylneuraminate cytidylyltransferase activity"/>
    <property type="evidence" value="ECO:0007669"/>
    <property type="project" value="TreeGrafter"/>
</dbReference>
<name>A0A0F8WLJ4_9ZZZZ</name>
<dbReference type="Pfam" id="PF02348">
    <property type="entry name" value="CTP_transf_3"/>
    <property type="match status" value="1"/>
</dbReference>
<comment type="caution">
    <text evidence="1">The sequence shown here is derived from an EMBL/GenBank/DDBJ whole genome shotgun (WGS) entry which is preliminary data.</text>
</comment>